<evidence type="ECO:0000256" key="3">
    <source>
        <dbReference type="SAM" id="SignalP"/>
    </source>
</evidence>
<dbReference type="SUPFAM" id="SSF50494">
    <property type="entry name" value="Trypsin-like serine proteases"/>
    <property type="match status" value="1"/>
</dbReference>
<sequence>MVSKIWFTVFLLLKAVIDFSEAQETPEAEGPEMEGPENGTSAFFNLPGCGVRPFRGRVIGGVNATANSWPWIISLRIGGLHNCGGSLIRPNWVLTATHCLFDPILSKYTVVVGADSLSGSTPVQEVFTVKRVIRHPDFSWITAQNDIGLLELNGNVTLSRKVNLACLPPQGSRIPPGTPCVITGWGQTIPSGPRADILQQATLPVGNQSDCSRRNGAIVPIDERSMLCAGGQGTSGTCRGDSGGPLNCLEGNSWVVRGVSSWGGIGCPTDLYSVFARVSSYIDWISQNVSG</sequence>
<dbReference type="PRINTS" id="PR00722">
    <property type="entry name" value="CHYMOTRYPSIN"/>
</dbReference>
<protein>
    <recommendedName>
        <fullName evidence="4">Peptidase S1 domain-containing protein</fullName>
    </recommendedName>
</protein>
<dbReference type="PROSITE" id="PS00134">
    <property type="entry name" value="TRYPSIN_HIS"/>
    <property type="match status" value="1"/>
</dbReference>
<gene>
    <name evidence="5" type="ORF">PLOB_00007621</name>
</gene>
<evidence type="ECO:0000256" key="2">
    <source>
        <dbReference type="RuleBase" id="RU363034"/>
    </source>
</evidence>
<keyword evidence="2" id="KW-0378">Hydrolase</keyword>
<keyword evidence="2" id="KW-0720">Serine protease</keyword>
<dbReference type="PROSITE" id="PS00135">
    <property type="entry name" value="TRYPSIN_SER"/>
    <property type="match status" value="1"/>
</dbReference>
<comment type="caution">
    <text evidence="5">The sequence shown here is derived from an EMBL/GenBank/DDBJ whole genome shotgun (WGS) entry which is preliminary data.</text>
</comment>
<name>A0ABN8QMJ1_9CNID</name>
<proteinExistence type="predicted"/>
<dbReference type="SMART" id="SM00020">
    <property type="entry name" value="Tryp_SPc"/>
    <property type="match status" value="1"/>
</dbReference>
<evidence type="ECO:0000259" key="4">
    <source>
        <dbReference type="PROSITE" id="PS50240"/>
    </source>
</evidence>
<keyword evidence="3" id="KW-0732">Signal</keyword>
<feature type="chain" id="PRO_5045351352" description="Peptidase S1 domain-containing protein" evidence="3">
    <location>
        <begin position="23"/>
        <end position="291"/>
    </location>
</feature>
<feature type="domain" description="Peptidase S1" evidence="4">
    <location>
        <begin position="58"/>
        <end position="290"/>
    </location>
</feature>
<feature type="signal peptide" evidence="3">
    <location>
        <begin position="1"/>
        <end position="22"/>
    </location>
</feature>
<dbReference type="InterPro" id="IPR033116">
    <property type="entry name" value="TRYPSIN_SER"/>
</dbReference>
<organism evidence="5 6">
    <name type="scientific">Porites lobata</name>
    <dbReference type="NCBI Taxonomy" id="104759"/>
    <lineage>
        <taxon>Eukaryota</taxon>
        <taxon>Metazoa</taxon>
        <taxon>Cnidaria</taxon>
        <taxon>Anthozoa</taxon>
        <taxon>Hexacorallia</taxon>
        <taxon>Scleractinia</taxon>
        <taxon>Fungiina</taxon>
        <taxon>Poritidae</taxon>
        <taxon>Porites</taxon>
    </lineage>
</organism>
<dbReference type="InterPro" id="IPR001254">
    <property type="entry name" value="Trypsin_dom"/>
</dbReference>
<dbReference type="PANTHER" id="PTHR24252">
    <property type="entry name" value="ACROSIN-RELATED"/>
    <property type="match status" value="1"/>
</dbReference>
<dbReference type="Gene3D" id="2.40.10.10">
    <property type="entry name" value="Trypsin-like serine proteases"/>
    <property type="match status" value="1"/>
</dbReference>
<evidence type="ECO:0000313" key="5">
    <source>
        <dbReference type="EMBL" id="CAH3166345.1"/>
    </source>
</evidence>
<dbReference type="EMBL" id="CALNXK010000136">
    <property type="protein sequence ID" value="CAH3166345.1"/>
    <property type="molecule type" value="Genomic_DNA"/>
</dbReference>
<dbReference type="CDD" id="cd00190">
    <property type="entry name" value="Tryp_SPc"/>
    <property type="match status" value="1"/>
</dbReference>
<dbReference type="Pfam" id="PF00089">
    <property type="entry name" value="Trypsin"/>
    <property type="match status" value="1"/>
</dbReference>
<evidence type="ECO:0000256" key="1">
    <source>
        <dbReference type="ARBA" id="ARBA00023157"/>
    </source>
</evidence>
<keyword evidence="6" id="KW-1185">Reference proteome</keyword>
<dbReference type="InterPro" id="IPR009003">
    <property type="entry name" value="Peptidase_S1_PA"/>
</dbReference>
<keyword evidence="2" id="KW-0645">Protease</keyword>
<dbReference type="InterPro" id="IPR001314">
    <property type="entry name" value="Peptidase_S1A"/>
</dbReference>
<reference evidence="5 6" key="1">
    <citation type="submission" date="2022-05" db="EMBL/GenBank/DDBJ databases">
        <authorList>
            <consortium name="Genoscope - CEA"/>
            <person name="William W."/>
        </authorList>
    </citation>
    <scope>NUCLEOTIDE SEQUENCE [LARGE SCALE GENOMIC DNA]</scope>
</reference>
<dbReference type="InterPro" id="IPR018114">
    <property type="entry name" value="TRYPSIN_HIS"/>
</dbReference>
<dbReference type="Proteomes" id="UP001159405">
    <property type="component" value="Unassembled WGS sequence"/>
</dbReference>
<keyword evidence="1" id="KW-1015">Disulfide bond</keyword>
<dbReference type="PANTHER" id="PTHR24252:SF7">
    <property type="entry name" value="HYALIN"/>
    <property type="match status" value="1"/>
</dbReference>
<dbReference type="InterPro" id="IPR043504">
    <property type="entry name" value="Peptidase_S1_PA_chymotrypsin"/>
</dbReference>
<evidence type="ECO:0000313" key="6">
    <source>
        <dbReference type="Proteomes" id="UP001159405"/>
    </source>
</evidence>
<accession>A0ABN8QMJ1</accession>
<dbReference type="PROSITE" id="PS50240">
    <property type="entry name" value="TRYPSIN_DOM"/>
    <property type="match status" value="1"/>
</dbReference>